<proteinExistence type="inferred from homology"/>
<dbReference type="EMBL" id="ML977001">
    <property type="protein sequence ID" value="KAF1953846.1"/>
    <property type="molecule type" value="Genomic_DNA"/>
</dbReference>
<dbReference type="PROSITE" id="PS00166">
    <property type="entry name" value="ENOYL_COA_HYDRATASE"/>
    <property type="match status" value="1"/>
</dbReference>
<keyword evidence="4" id="KW-0456">Lyase</keyword>
<dbReference type="FunFam" id="3.90.226.10:FF:000009">
    <property type="entry name" value="Carnitinyl-CoA dehydratase"/>
    <property type="match status" value="1"/>
</dbReference>
<evidence type="ECO:0000256" key="1">
    <source>
        <dbReference type="ARBA" id="ARBA00004685"/>
    </source>
</evidence>
<dbReference type="InterPro" id="IPR001753">
    <property type="entry name" value="Enoyl-CoA_hydra/iso"/>
</dbReference>
<dbReference type="SUPFAM" id="SSF52096">
    <property type="entry name" value="ClpP/crotonase"/>
    <property type="match status" value="1"/>
</dbReference>
<evidence type="ECO:0000256" key="3">
    <source>
        <dbReference type="ARBA" id="ARBA00023026"/>
    </source>
</evidence>
<evidence type="ECO:0000256" key="5">
    <source>
        <dbReference type="RuleBase" id="RU003707"/>
    </source>
</evidence>
<dbReference type="GO" id="GO:0005739">
    <property type="term" value="C:mitochondrion"/>
    <property type="evidence" value="ECO:0007669"/>
    <property type="project" value="TreeGrafter"/>
</dbReference>
<dbReference type="Gene3D" id="1.10.12.10">
    <property type="entry name" value="Lyase 2-enoyl-coa Hydratase, Chain A, domain 2"/>
    <property type="match status" value="1"/>
</dbReference>
<accession>A0A6A5TT08</accession>
<dbReference type="InterPro" id="IPR029045">
    <property type="entry name" value="ClpP/crotonase-like_dom_sf"/>
</dbReference>
<dbReference type="OrthoDB" id="2018133at2759"/>
<gene>
    <name evidence="6" type="ORF">CC80DRAFT_494107</name>
</gene>
<comment type="pathway">
    <text evidence="1">Mycotoxin biosynthesis.</text>
</comment>
<dbReference type="Pfam" id="PF00378">
    <property type="entry name" value="ECH_1"/>
    <property type="match status" value="1"/>
</dbReference>
<dbReference type="Proteomes" id="UP000800035">
    <property type="component" value="Unassembled WGS sequence"/>
</dbReference>
<dbReference type="GO" id="GO:0016836">
    <property type="term" value="F:hydro-lyase activity"/>
    <property type="evidence" value="ECO:0007669"/>
    <property type="project" value="UniProtKB-ARBA"/>
</dbReference>
<dbReference type="GO" id="GO:0006635">
    <property type="term" value="P:fatty acid beta-oxidation"/>
    <property type="evidence" value="ECO:0007669"/>
    <property type="project" value="TreeGrafter"/>
</dbReference>
<dbReference type="CDD" id="cd06558">
    <property type="entry name" value="crotonase-like"/>
    <property type="match status" value="1"/>
</dbReference>
<dbReference type="InterPro" id="IPR018376">
    <property type="entry name" value="Enoyl-CoA_hyd/isom_CS"/>
</dbReference>
<keyword evidence="7" id="KW-1185">Reference proteome</keyword>
<dbReference type="AlphaFoldDB" id="A0A6A5TT08"/>
<evidence type="ECO:0000256" key="2">
    <source>
        <dbReference type="ARBA" id="ARBA00005254"/>
    </source>
</evidence>
<organism evidence="6 7">
    <name type="scientific">Byssothecium circinans</name>
    <dbReference type="NCBI Taxonomy" id="147558"/>
    <lineage>
        <taxon>Eukaryota</taxon>
        <taxon>Fungi</taxon>
        <taxon>Dikarya</taxon>
        <taxon>Ascomycota</taxon>
        <taxon>Pezizomycotina</taxon>
        <taxon>Dothideomycetes</taxon>
        <taxon>Pleosporomycetidae</taxon>
        <taxon>Pleosporales</taxon>
        <taxon>Massarineae</taxon>
        <taxon>Massarinaceae</taxon>
        <taxon>Byssothecium</taxon>
    </lineage>
</organism>
<dbReference type="FunFam" id="1.10.12.10:FF:000001">
    <property type="entry name" value="Probable enoyl-CoA hydratase, mitochondrial"/>
    <property type="match status" value="1"/>
</dbReference>
<dbReference type="Gene3D" id="3.90.226.10">
    <property type="entry name" value="2-enoyl-CoA Hydratase, Chain A, domain 1"/>
    <property type="match status" value="1"/>
</dbReference>
<protein>
    <submittedName>
        <fullName evidence="6">Enoyl-CoA hydratase</fullName>
    </submittedName>
</protein>
<evidence type="ECO:0000256" key="4">
    <source>
        <dbReference type="ARBA" id="ARBA00023239"/>
    </source>
</evidence>
<comment type="similarity">
    <text evidence="2 5">Belongs to the enoyl-CoA hydratase/isomerase family.</text>
</comment>
<dbReference type="InterPro" id="IPR014748">
    <property type="entry name" value="Enoyl-CoA_hydra_C"/>
</dbReference>
<dbReference type="PANTHER" id="PTHR11941:SF54">
    <property type="entry name" value="ENOYL-COA HYDRATASE, MITOCHONDRIAL"/>
    <property type="match status" value="1"/>
</dbReference>
<keyword evidence="3" id="KW-0843">Virulence</keyword>
<evidence type="ECO:0000313" key="7">
    <source>
        <dbReference type="Proteomes" id="UP000800035"/>
    </source>
</evidence>
<name>A0A6A5TT08_9PLEO</name>
<reference evidence="6" key="1">
    <citation type="journal article" date="2020" name="Stud. Mycol.">
        <title>101 Dothideomycetes genomes: a test case for predicting lifestyles and emergence of pathogens.</title>
        <authorList>
            <person name="Haridas S."/>
            <person name="Albert R."/>
            <person name="Binder M."/>
            <person name="Bloem J."/>
            <person name="Labutti K."/>
            <person name="Salamov A."/>
            <person name="Andreopoulos B."/>
            <person name="Baker S."/>
            <person name="Barry K."/>
            <person name="Bills G."/>
            <person name="Bluhm B."/>
            <person name="Cannon C."/>
            <person name="Castanera R."/>
            <person name="Culley D."/>
            <person name="Daum C."/>
            <person name="Ezra D."/>
            <person name="Gonzalez J."/>
            <person name="Henrissat B."/>
            <person name="Kuo A."/>
            <person name="Liang C."/>
            <person name="Lipzen A."/>
            <person name="Lutzoni F."/>
            <person name="Magnuson J."/>
            <person name="Mondo S."/>
            <person name="Nolan M."/>
            <person name="Ohm R."/>
            <person name="Pangilinan J."/>
            <person name="Park H.-J."/>
            <person name="Ramirez L."/>
            <person name="Alfaro M."/>
            <person name="Sun H."/>
            <person name="Tritt A."/>
            <person name="Yoshinaga Y."/>
            <person name="Zwiers L.-H."/>
            <person name="Turgeon B."/>
            <person name="Goodwin S."/>
            <person name="Spatafora J."/>
            <person name="Crous P."/>
            <person name="Grigoriev I."/>
        </authorList>
    </citation>
    <scope>NUCLEOTIDE SEQUENCE</scope>
    <source>
        <strain evidence="6">CBS 675.92</strain>
    </source>
</reference>
<dbReference type="PANTHER" id="PTHR11941">
    <property type="entry name" value="ENOYL-COA HYDRATASE-RELATED"/>
    <property type="match status" value="1"/>
</dbReference>
<sequence>MNSDTTELPCALLSIRNAGVAVIELNRPLKRNALSQRLIDELTRVLRQVDRDSTVRTVLLTSVGHSPFCAGADLSELAKISTAEAFQRGWLKDLENAFSSIRKPIIAAVRGFALGGGFEVALMCDMIFAAEDALFGLPEIKLGTIPGAGGTQRLTKAVGKQKAMELVLTGSPTTATELERVGIVNKLVPVNQDVVEEALKMAEVTANFSAPAIQLAKQAIKAAETTTLEAGLDIERALYYSSFSLADCEEGIAAFLQKRPACFQHK</sequence>
<evidence type="ECO:0000313" key="6">
    <source>
        <dbReference type="EMBL" id="KAF1953846.1"/>
    </source>
</evidence>